<dbReference type="InterPro" id="IPR008984">
    <property type="entry name" value="SMAD_FHA_dom_sf"/>
</dbReference>
<sequence>MLTHPSISRYHLQIRSKPSTRHFSVVDLSSVHGTWVSGRRIEAMVSVEMREGDSLRIGASSRVYRLHWIPISRAYDMENPFVAQLDAVAEEEEEEEEMQNLNSCHAEMEEIESVDSVIEDISSLFLHENAELAVKEDIPSAPWMLKDMVSLCFEEERKSPSKAEAIGIPSSVSPIQNQIESVNLSMPQEPVLTIKNENQTLQSDMEILESCVKAMEKTSSNHNIWSRREEVFTPDKENSSPNTLQLQFLKGMGSTLCQMNQKDILNRAISKDLFSDLGEEEEEEEMFTPDKENFSPNTLQLQLLKKKGKVEEIKLSKSPWPQNSKDNFGCNIYPNENMSSTSSKEYQTAKVTQGQNLQRNPFSSHIKLAQEQEGVPFKNRVERVPLQSLKNSGGKRRSSTFCPVPAAKSFNFSNCGQILDQPINPFDINGVPKRSSWDMIVDTTSLMNKESRKALQLLQGLKGTRLIIPRLVIRELDSMKQQFSIFRRISEASLALEWIQECMVKTNWWIHIQNSVDEGRMIAPTPPASPQTQFSEECWTFLSSQKCAMEIASPTVEDHILEFALLYRKNQNDGQLVLLSEDVTLKIKCMEEGLLCEPVQEFRESLVNPFSERFLWTNSSPRGQTWSCQDDVVLREKYCRLPLWKSSKGVASGLKLILLHNSQYGL</sequence>
<dbReference type="SUPFAM" id="SSF49879">
    <property type="entry name" value="SMAD/FHA domain"/>
    <property type="match status" value="1"/>
</dbReference>
<dbReference type="OMA" id="YPGPLKK"/>
<dbReference type="Pfam" id="PF00498">
    <property type="entry name" value="FHA"/>
    <property type="match status" value="1"/>
</dbReference>
<dbReference type="Gramene" id="C.cajan_43756.t">
    <property type="protein sequence ID" value="C.cajan_43756.t"/>
    <property type="gene ID" value="C.cajan_43756"/>
</dbReference>
<dbReference type="AlphaFoldDB" id="A0A151QT36"/>
<dbReference type="PANTHER" id="PTHR22593">
    <property type="entry name" value="TRANSMEMBRANE PROTEIN 18"/>
    <property type="match status" value="1"/>
</dbReference>
<keyword evidence="3" id="KW-1185">Reference proteome</keyword>
<dbReference type="Proteomes" id="UP000075243">
    <property type="component" value="Unassembled WGS sequence"/>
</dbReference>
<evidence type="ECO:0000313" key="2">
    <source>
        <dbReference type="EMBL" id="KYP33432.1"/>
    </source>
</evidence>
<feature type="domain" description="FHA" evidence="1">
    <location>
        <begin position="1"/>
        <end position="41"/>
    </location>
</feature>
<dbReference type="Gene3D" id="3.40.50.1010">
    <property type="entry name" value="5'-nuclease"/>
    <property type="match status" value="1"/>
</dbReference>
<dbReference type="Gene3D" id="2.60.200.20">
    <property type="match status" value="1"/>
</dbReference>
<dbReference type="Pfam" id="PF13638">
    <property type="entry name" value="PIN_4"/>
    <property type="match status" value="1"/>
</dbReference>
<dbReference type="PANTHER" id="PTHR22593:SF8">
    <property type="entry name" value="FHA DOMAIN-CONTAINING PROTEIN PS1"/>
    <property type="match status" value="1"/>
</dbReference>
<name>A0A151QT36_CAJCA</name>
<dbReference type="InterPro" id="IPR000253">
    <property type="entry name" value="FHA_dom"/>
</dbReference>
<accession>A0A151QT36</accession>
<proteinExistence type="predicted"/>
<dbReference type="PROSITE" id="PS50006">
    <property type="entry name" value="FHA_DOMAIN"/>
    <property type="match status" value="1"/>
</dbReference>
<gene>
    <name evidence="2" type="ORF">KK1_045711</name>
</gene>
<organism evidence="2 3">
    <name type="scientific">Cajanus cajan</name>
    <name type="common">Pigeon pea</name>
    <name type="synonym">Cajanus indicus</name>
    <dbReference type="NCBI Taxonomy" id="3821"/>
    <lineage>
        <taxon>Eukaryota</taxon>
        <taxon>Viridiplantae</taxon>
        <taxon>Streptophyta</taxon>
        <taxon>Embryophyta</taxon>
        <taxon>Tracheophyta</taxon>
        <taxon>Spermatophyta</taxon>
        <taxon>Magnoliopsida</taxon>
        <taxon>eudicotyledons</taxon>
        <taxon>Gunneridae</taxon>
        <taxon>Pentapetalae</taxon>
        <taxon>rosids</taxon>
        <taxon>fabids</taxon>
        <taxon>Fabales</taxon>
        <taxon>Fabaceae</taxon>
        <taxon>Papilionoideae</taxon>
        <taxon>50 kb inversion clade</taxon>
        <taxon>NPAAA clade</taxon>
        <taxon>indigoferoid/millettioid clade</taxon>
        <taxon>Phaseoleae</taxon>
        <taxon>Cajanus</taxon>
    </lineage>
</organism>
<dbReference type="GO" id="GO:0031965">
    <property type="term" value="C:nuclear membrane"/>
    <property type="evidence" value="ECO:0007669"/>
    <property type="project" value="TreeGrafter"/>
</dbReference>
<evidence type="ECO:0000259" key="1">
    <source>
        <dbReference type="PROSITE" id="PS50006"/>
    </source>
</evidence>
<protein>
    <recommendedName>
        <fullName evidence="1">FHA domain-containing protein</fullName>
    </recommendedName>
</protein>
<dbReference type="STRING" id="3821.A0A151QT36"/>
<dbReference type="InterPro" id="IPR002716">
    <property type="entry name" value="PIN_dom"/>
</dbReference>
<evidence type="ECO:0000313" key="3">
    <source>
        <dbReference type="Proteomes" id="UP000075243"/>
    </source>
</evidence>
<dbReference type="EMBL" id="KQ484887">
    <property type="protein sequence ID" value="KYP33432.1"/>
    <property type="molecule type" value="Genomic_DNA"/>
</dbReference>
<reference evidence="2" key="1">
    <citation type="journal article" date="2012" name="Nat. Biotechnol.">
        <title>Draft genome sequence of pigeonpea (Cajanus cajan), an orphan legume crop of resource-poor farmers.</title>
        <authorList>
            <person name="Varshney R.K."/>
            <person name="Chen W."/>
            <person name="Li Y."/>
            <person name="Bharti A.K."/>
            <person name="Saxena R.K."/>
            <person name="Schlueter J.A."/>
            <person name="Donoghue M.T."/>
            <person name="Azam S."/>
            <person name="Fan G."/>
            <person name="Whaley A.M."/>
            <person name="Farmer A.D."/>
            <person name="Sheridan J."/>
            <person name="Iwata A."/>
            <person name="Tuteja R."/>
            <person name="Penmetsa R.V."/>
            <person name="Wu W."/>
            <person name="Upadhyaya H.D."/>
            <person name="Yang S.P."/>
            <person name="Shah T."/>
            <person name="Saxena K.B."/>
            <person name="Michael T."/>
            <person name="McCombie W.R."/>
            <person name="Yang B."/>
            <person name="Zhang G."/>
            <person name="Yang H."/>
            <person name="Wang J."/>
            <person name="Spillane C."/>
            <person name="Cook D.R."/>
            <person name="May G.D."/>
            <person name="Xu X."/>
            <person name="Jackson S.A."/>
        </authorList>
    </citation>
    <scope>NUCLEOTIDE SEQUENCE [LARGE SCALE GENOMIC DNA]</scope>
</reference>